<dbReference type="AlphaFoldDB" id="A0A8S2UV05"/>
<evidence type="ECO:0000313" key="3">
    <source>
        <dbReference type="Proteomes" id="UP000682733"/>
    </source>
</evidence>
<gene>
    <name evidence="1" type="ORF">OVA965_LOCUS40010</name>
    <name evidence="2" type="ORF">TMI583_LOCUS41402</name>
</gene>
<dbReference type="Proteomes" id="UP000682733">
    <property type="component" value="Unassembled WGS sequence"/>
</dbReference>
<accession>A0A8S2UV05</accession>
<comment type="caution">
    <text evidence="2">The sequence shown here is derived from an EMBL/GenBank/DDBJ whole genome shotgun (WGS) entry which is preliminary data.</text>
</comment>
<feature type="non-terminal residue" evidence="2">
    <location>
        <position position="42"/>
    </location>
</feature>
<dbReference type="EMBL" id="CAJNOK010042573">
    <property type="protein sequence ID" value="CAF1564685.1"/>
    <property type="molecule type" value="Genomic_DNA"/>
</dbReference>
<name>A0A8S2UV05_9BILA</name>
<evidence type="ECO:0000313" key="2">
    <source>
        <dbReference type="EMBL" id="CAF4357560.1"/>
    </source>
</evidence>
<reference evidence="2" key="1">
    <citation type="submission" date="2021-02" db="EMBL/GenBank/DDBJ databases">
        <authorList>
            <person name="Nowell W R."/>
        </authorList>
    </citation>
    <scope>NUCLEOTIDE SEQUENCE</scope>
</reference>
<dbReference type="Proteomes" id="UP000677228">
    <property type="component" value="Unassembled WGS sequence"/>
</dbReference>
<protein>
    <submittedName>
        <fullName evidence="2">Uncharacterized protein</fullName>
    </submittedName>
</protein>
<sequence length="42" mass="4597">MVISISLQNNVGKVTSAMLPDSFTLDEFTKMLSEKLGDIEGH</sequence>
<dbReference type="EMBL" id="CAJOBA010065268">
    <property type="protein sequence ID" value="CAF4357560.1"/>
    <property type="molecule type" value="Genomic_DNA"/>
</dbReference>
<organism evidence="2 3">
    <name type="scientific">Didymodactylos carnosus</name>
    <dbReference type="NCBI Taxonomy" id="1234261"/>
    <lineage>
        <taxon>Eukaryota</taxon>
        <taxon>Metazoa</taxon>
        <taxon>Spiralia</taxon>
        <taxon>Gnathifera</taxon>
        <taxon>Rotifera</taxon>
        <taxon>Eurotatoria</taxon>
        <taxon>Bdelloidea</taxon>
        <taxon>Philodinida</taxon>
        <taxon>Philodinidae</taxon>
        <taxon>Didymodactylos</taxon>
    </lineage>
</organism>
<proteinExistence type="predicted"/>
<evidence type="ECO:0000313" key="1">
    <source>
        <dbReference type="EMBL" id="CAF1564685.1"/>
    </source>
</evidence>